<organism evidence="1">
    <name type="scientific">marine sediment metagenome</name>
    <dbReference type="NCBI Taxonomy" id="412755"/>
    <lineage>
        <taxon>unclassified sequences</taxon>
        <taxon>metagenomes</taxon>
        <taxon>ecological metagenomes</taxon>
    </lineage>
</organism>
<evidence type="ECO:0000313" key="1">
    <source>
        <dbReference type="EMBL" id="GAG13442.1"/>
    </source>
</evidence>
<accession>X0VQL1</accession>
<sequence>MAERKFNETKTDLEIFEGGCSLNLNKSIKGVK</sequence>
<proteinExistence type="predicted"/>
<reference evidence="1" key="1">
    <citation type="journal article" date="2014" name="Front. Microbiol.">
        <title>High frequency of phylogenetically diverse reductive dehalogenase-homologous genes in deep subseafloor sedimentary metagenomes.</title>
        <authorList>
            <person name="Kawai M."/>
            <person name="Futagami T."/>
            <person name="Toyoda A."/>
            <person name="Takaki Y."/>
            <person name="Nishi S."/>
            <person name="Hori S."/>
            <person name="Arai W."/>
            <person name="Tsubouchi T."/>
            <person name="Morono Y."/>
            <person name="Uchiyama I."/>
            <person name="Ito T."/>
            <person name="Fujiyama A."/>
            <person name="Inagaki F."/>
            <person name="Takami H."/>
        </authorList>
    </citation>
    <scope>NUCLEOTIDE SEQUENCE</scope>
    <source>
        <strain evidence="1">Expedition CK06-06</strain>
    </source>
</reference>
<protein>
    <submittedName>
        <fullName evidence="1">Uncharacterized protein</fullName>
    </submittedName>
</protein>
<dbReference type="EMBL" id="BARS01023681">
    <property type="protein sequence ID" value="GAG13442.1"/>
    <property type="molecule type" value="Genomic_DNA"/>
</dbReference>
<comment type="caution">
    <text evidence="1">The sequence shown here is derived from an EMBL/GenBank/DDBJ whole genome shotgun (WGS) entry which is preliminary data.</text>
</comment>
<gene>
    <name evidence="1" type="ORF">S01H1_37693</name>
</gene>
<dbReference type="AlphaFoldDB" id="X0VQL1"/>
<name>X0VQL1_9ZZZZ</name>
<feature type="non-terminal residue" evidence="1">
    <location>
        <position position="32"/>
    </location>
</feature>